<gene>
    <name evidence="2" type="ORF">SBRY_20039</name>
</gene>
<accession>A0A9W4GZ98</accession>
<reference evidence="2" key="1">
    <citation type="submission" date="2021-06" db="EMBL/GenBank/DDBJ databases">
        <authorList>
            <person name="Arsene-Ploetze F."/>
        </authorList>
    </citation>
    <scope>NUCLEOTIDE SEQUENCE</scope>
    <source>
        <strain evidence="2">SBRY1</strain>
    </source>
</reference>
<proteinExistence type="predicted"/>
<evidence type="ECO:0000313" key="3">
    <source>
        <dbReference type="Proteomes" id="UP001153328"/>
    </source>
</evidence>
<dbReference type="EMBL" id="CAJVAX010000012">
    <property type="protein sequence ID" value="CAG7624319.1"/>
    <property type="molecule type" value="Genomic_DNA"/>
</dbReference>
<organism evidence="2 3">
    <name type="scientific">Actinacidiphila bryophytorum</name>
    <dbReference type="NCBI Taxonomy" id="1436133"/>
    <lineage>
        <taxon>Bacteria</taxon>
        <taxon>Bacillati</taxon>
        <taxon>Actinomycetota</taxon>
        <taxon>Actinomycetes</taxon>
        <taxon>Kitasatosporales</taxon>
        <taxon>Streptomycetaceae</taxon>
        <taxon>Actinacidiphila</taxon>
    </lineage>
</organism>
<comment type="caution">
    <text evidence="2">The sequence shown here is derived from an EMBL/GenBank/DDBJ whole genome shotgun (WGS) entry which is preliminary data.</text>
</comment>
<dbReference type="AlphaFoldDB" id="A0A9W4GZ98"/>
<dbReference type="Proteomes" id="UP001153328">
    <property type="component" value="Unassembled WGS sequence"/>
</dbReference>
<feature type="region of interest" description="Disordered" evidence="1">
    <location>
        <begin position="1"/>
        <end position="48"/>
    </location>
</feature>
<sequence>MGAPPGKALGEGWSRRSPRPCVLGPAEEAPTRRQARPRAPGGGTREGAKVGGWVMWWRCWGRGWPRGSW</sequence>
<evidence type="ECO:0000256" key="1">
    <source>
        <dbReference type="SAM" id="MobiDB-lite"/>
    </source>
</evidence>
<protein>
    <submittedName>
        <fullName evidence="2">Uncharacterized protein</fullName>
    </submittedName>
</protein>
<evidence type="ECO:0000313" key="2">
    <source>
        <dbReference type="EMBL" id="CAG7624319.1"/>
    </source>
</evidence>
<name>A0A9W4GZ98_9ACTN</name>
<keyword evidence="3" id="KW-1185">Reference proteome</keyword>